<feature type="compositionally biased region" description="Basic and acidic residues" evidence="5">
    <location>
        <begin position="844"/>
        <end position="863"/>
    </location>
</feature>
<dbReference type="InterPro" id="IPR019787">
    <property type="entry name" value="Znf_PHD-finger"/>
</dbReference>
<evidence type="ECO:0000259" key="6">
    <source>
        <dbReference type="PROSITE" id="PS50016"/>
    </source>
</evidence>
<dbReference type="SUPFAM" id="SSF57903">
    <property type="entry name" value="FYVE/PHD zinc finger"/>
    <property type="match status" value="1"/>
</dbReference>
<dbReference type="PANTHER" id="PTHR25462:SF304">
    <property type="entry name" value="BONUS, ISOFORM C"/>
    <property type="match status" value="1"/>
</dbReference>
<dbReference type="Gene3D" id="3.30.160.60">
    <property type="entry name" value="Classic Zinc Finger"/>
    <property type="match status" value="1"/>
</dbReference>
<feature type="compositionally biased region" description="Basic and acidic residues" evidence="5">
    <location>
        <begin position="372"/>
        <end position="383"/>
    </location>
</feature>
<dbReference type="SMART" id="SM00249">
    <property type="entry name" value="PHD"/>
    <property type="match status" value="1"/>
</dbReference>
<protein>
    <submittedName>
        <fullName evidence="9">Uncharacterized protein</fullName>
    </submittedName>
</protein>
<evidence type="ECO:0000256" key="1">
    <source>
        <dbReference type="ARBA" id="ARBA00022723"/>
    </source>
</evidence>
<keyword evidence="10" id="KW-1185">Reference proteome</keyword>
<organism evidence="9 10">
    <name type="scientific">Umbra pygmaea</name>
    <name type="common">Eastern mudminnow</name>
    <dbReference type="NCBI Taxonomy" id="75934"/>
    <lineage>
        <taxon>Eukaryota</taxon>
        <taxon>Metazoa</taxon>
        <taxon>Chordata</taxon>
        <taxon>Craniata</taxon>
        <taxon>Vertebrata</taxon>
        <taxon>Euteleostomi</taxon>
        <taxon>Actinopterygii</taxon>
        <taxon>Neopterygii</taxon>
        <taxon>Teleostei</taxon>
        <taxon>Protacanthopterygii</taxon>
        <taxon>Esociformes</taxon>
        <taxon>Umbridae</taxon>
        <taxon>Umbra</taxon>
    </lineage>
</organism>
<evidence type="ECO:0000256" key="3">
    <source>
        <dbReference type="ARBA" id="ARBA00022833"/>
    </source>
</evidence>
<feature type="region of interest" description="Disordered" evidence="5">
    <location>
        <begin position="844"/>
        <end position="864"/>
    </location>
</feature>
<dbReference type="Pfam" id="PF00643">
    <property type="entry name" value="zf-B_box"/>
    <property type="match status" value="1"/>
</dbReference>
<dbReference type="InterPro" id="IPR047153">
    <property type="entry name" value="TRIM45/56/19-like"/>
</dbReference>
<evidence type="ECO:0000313" key="10">
    <source>
        <dbReference type="Proteomes" id="UP001557470"/>
    </source>
</evidence>
<comment type="caution">
    <text evidence="9">The sequence shown here is derived from an EMBL/GenBank/DDBJ whole genome shotgun (WGS) entry which is preliminary data.</text>
</comment>
<dbReference type="AlphaFoldDB" id="A0ABD0WCP7"/>
<dbReference type="SMART" id="SM00336">
    <property type="entry name" value="BBOX"/>
    <property type="match status" value="2"/>
</dbReference>
<feature type="domain" description="B box-type" evidence="8">
    <location>
        <begin position="86"/>
        <end position="132"/>
    </location>
</feature>
<evidence type="ECO:0000256" key="2">
    <source>
        <dbReference type="ARBA" id="ARBA00022771"/>
    </source>
</evidence>
<dbReference type="InterPro" id="IPR013083">
    <property type="entry name" value="Znf_RING/FYVE/PHD"/>
</dbReference>
<evidence type="ECO:0000259" key="7">
    <source>
        <dbReference type="PROSITE" id="PS50089"/>
    </source>
</evidence>
<dbReference type="InterPro" id="IPR001965">
    <property type="entry name" value="Znf_PHD"/>
</dbReference>
<proteinExistence type="predicted"/>
<keyword evidence="3" id="KW-0862">Zinc</keyword>
<reference evidence="9 10" key="1">
    <citation type="submission" date="2024-06" db="EMBL/GenBank/DDBJ databases">
        <authorList>
            <person name="Pan Q."/>
            <person name="Wen M."/>
            <person name="Jouanno E."/>
            <person name="Zahm M."/>
            <person name="Klopp C."/>
            <person name="Cabau C."/>
            <person name="Louis A."/>
            <person name="Berthelot C."/>
            <person name="Parey E."/>
            <person name="Roest Crollius H."/>
            <person name="Montfort J."/>
            <person name="Robinson-Rechavi M."/>
            <person name="Bouchez O."/>
            <person name="Lampietro C."/>
            <person name="Lopez Roques C."/>
            <person name="Donnadieu C."/>
            <person name="Postlethwait J."/>
            <person name="Bobe J."/>
            <person name="Verreycken H."/>
            <person name="Guiguen Y."/>
        </authorList>
    </citation>
    <scope>NUCLEOTIDE SEQUENCE [LARGE SCALE GENOMIC DNA]</scope>
    <source>
        <strain evidence="9">Up_M1</strain>
        <tissue evidence="9">Testis</tissue>
    </source>
</reference>
<feature type="domain" description="RING-type" evidence="7">
    <location>
        <begin position="26"/>
        <end position="65"/>
    </location>
</feature>
<feature type="compositionally biased region" description="Low complexity" evidence="5">
    <location>
        <begin position="639"/>
        <end position="653"/>
    </location>
</feature>
<keyword evidence="2 4" id="KW-0863">Zinc-finger</keyword>
<accession>A0ABD0WCP7</accession>
<dbReference type="SMART" id="SM00184">
    <property type="entry name" value="RING"/>
    <property type="match status" value="2"/>
</dbReference>
<feature type="region of interest" description="Disordered" evidence="5">
    <location>
        <begin position="359"/>
        <end position="383"/>
    </location>
</feature>
<dbReference type="Pfam" id="PF00628">
    <property type="entry name" value="PHD"/>
    <property type="match status" value="1"/>
</dbReference>
<dbReference type="GO" id="GO:0008270">
    <property type="term" value="F:zinc ion binding"/>
    <property type="evidence" value="ECO:0007669"/>
    <property type="project" value="UniProtKB-KW"/>
</dbReference>
<name>A0ABD0WCP7_UMBPY</name>
<feature type="domain" description="B box-type" evidence="8">
    <location>
        <begin position="138"/>
        <end position="179"/>
    </location>
</feature>
<dbReference type="EMBL" id="JAGEUA010000011">
    <property type="protein sequence ID" value="KAL0962271.1"/>
    <property type="molecule type" value="Genomic_DNA"/>
</dbReference>
<dbReference type="PANTHER" id="PTHR25462">
    <property type="entry name" value="BONUS, ISOFORM C-RELATED"/>
    <property type="match status" value="1"/>
</dbReference>
<dbReference type="CDD" id="cd19775">
    <property type="entry name" value="Bbox2_TIF1_C-VI"/>
    <property type="match status" value="1"/>
</dbReference>
<dbReference type="InterPro" id="IPR017907">
    <property type="entry name" value="Znf_RING_CS"/>
</dbReference>
<dbReference type="PROSITE" id="PS50119">
    <property type="entry name" value="ZF_BBOX"/>
    <property type="match status" value="2"/>
</dbReference>
<evidence type="ECO:0000256" key="5">
    <source>
        <dbReference type="SAM" id="MobiDB-lite"/>
    </source>
</evidence>
<dbReference type="InterPro" id="IPR001841">
    <property type="entry name" value="Znf_RING"/>
</dbReference>
<keyword evidence="1" id="KW-0479">Metal-binding</keyword>
<feature type="domain" description="PHD-type" evidence="6">
    <location>
        <begin position="667"/>
        <end position="714"/>
    </location>
</feature>
<dbReference type="SUPFAM" id="SSF57850">
    <property type="entry name" value="RING/U-box"/>
    <property type="match status" value="1"/>
</dbReference>
<dbReference type="PROSITE" id="PS50089">
    <property type="entry name" value="ZF_RING_2"/>
    <property type="match status" value="1"/>
</dbReference>
<feature type="region of interest" description="Disordered" evidence="5">
    <location>
        <begin position="639"/>
        <end position="660"/>
    </location>
</feature>
<evidence type="ECO:0000259" key="8">
    <source>
        <dbReference type="PROSITE" id="PS50119"/>
    </source>
</evidence>
<dbReference type="PROSITE" id="PS50016">
    <property type="entry name" value="ZF_PHD_2"/>
    <property type="match status" value="1"/>
</dbReference>
<dbReference type="PROSITE" id="PS00518">
    <property type="entry name" value="ZF_RING_1"/>
    <property type="match status" value="1"/>
</dbReference>
<evidence type="ECO:0000256" key="4">
    <source>
        <dbReference type="PROSITE-ProRule" id="PRU00024"/>
    </source>
</evidence>
<dbReference type="SUPFAM" id="SSF57845">
    <property type="entry name" value="B-box zinc-binding domain"/>
    <property type="match status" value="1"/>
</dbReference>
<gene>
    <name evidence="9" type="ORF">UPYG_G00337920</name>
</gene>
<evidence type="ECO:0000313" key="9">
    <source>
        <dbReference type="EMBL" id="KAL0962271.1"/>
    </source>
</evidence>
<dbReference type="InterPro" id="IPR011011">
    <property type="entry name" value="Znf_FYVE_PHD"/>
</dbReference>
<sequence>MFFPGTDSARNQSAEIKHNVCSIDSCGFCGRVLTHDRNPQLLPCLHSVCRECVPLGEVQRGCPVCGVEYTSADIIDNPFLSTSSSDSTPWCAGCDEPVAYGWCTECGEPLCSACVAAHKRVKLTRSHSVLLSLPPGFRRTVMCTIHIREPMNLFCVTCDQLTCRDCQLTLHRGHKYLLAQEALTRQRKWLEFLMETVKQQRMSTQQSLQELDGRLSDLEDLQESVRAEVKDILKVIWSLLVKRAMQLTKEMQDLCQKESAFVSERQAYIKKLGERQDYVLAFTENALKTNGHNALLSCKRQIQSQLQVILAQTRNLGKVSTMKDLKLHCHQDFYKTIGCFGEIQIRDIPFARLDLRKSPGHIPARSPSETIPHSDDEKQTADEAAKVMKRGPCQQGLFKYVDGTVSATFDNLPDSSQQSPTEASQYQATVPKSIIIKIGKGVNNLPNVHNTKRPDQDSHAQSGLCQMDTAATTVLVDNAPVQTNSVPMEMTKTDIDLFFKNAKASVFVPNEINRADLLQTQTARMEIVPAEETGIKEDQVLHVPSCVQEDVIDLTLDVIDDLCSPIMVDDDNMDYAVTAAETIEETGCQMSVSLDRYLQVSLLRMPFLDNASGASSTCVHSHPEVNGKKTVAKEIHSDLSLPESSDSSVSSPVKQNTRQRRSHLTRRLHCAACRTTGKLTLCVNCGRGFHKECHTPTISAYANKSWQCMLCRDLSDLSWQQDYTGADEERCMSPSDQMRCERLLLVLTCKKYGDILYRLAKRWSHSSHYIDITLIRGRLQRKLPPPYRTPSEFVSDVWLLLHLLVKNKKYSESVDRLQACFRKELYKTFKDILPPSLLVNPHQAVEKDAEGNRSGTQERDKAKVNMGGIKAFLRRSGQASTSHTRLKET</sequence>
<dbReference type="Gene3D" id="3.30.40.10">
    <property type="entry name" value="Zinc/RING finger domain, C3HC4 (zinc finger)"/>
    <property type="match status" value="2"/>
</dbReference>
<dbReference type="Proteomes" id="UP001557470">
    <property type="component" value="Unassembled WGS sequence"/>
</dbReference>
<dbReference type="InterPro" id="IPR000315">
    <property type="entry name" value="Znf_B-box"/>
</dbReference>